<evidence type="ECO:0000256" key="1">
    <source>
        <dbReference type="ARBA" id="ARBA00009227"/>
    </source>
</evidence>
<sequence>MGGEILTTTSTKVGLLGIPYDENSSFSRGPAKAPASIRSVLQGGSLNSGCENGINLKDNPMWLDCGDLEITGKHDFVSGIESGCADMLNRGTRLLTLGGDHSISYPILRAYAGHYPKLNILHLDAHSDLYDSFKGNRLSNACPFARIMEEDLCQRLVQLGIRTLNQHQVEQAQKFKVEMVEMRHWQSGQLPEFDGPVYLSLDIDALDPAFAPGVSHREPGGFSTREVISLIHKINMPLVGADIVEFNPDKDIDGVTAQVCAKLVKEIAGKMLDSI</sequence>
<dbReference type="InterPro" id="IPR023696">
    <property type="entry name" value="Ureohydrolase_dom_sf"/>
</dbReference>
<dbReference type="InterPro" id="IPR020855">
    <property type="entry name" value="Ureohydrolase_Mn_BS"/>
</dbReference>
<feature type="binding site" evidence="4">
    <location>
        <position position="128"/>
    </location>
    <ligand>
        <name>Mn(2+)</name>
        <dbReference type="ChEBI" id="CHEBI:29035"/>
        <label>1</label>
    </ligand>
</feature>
<evidence type="ECO:0000256" key="5">
    <source>
        <dbReference type="RuleBase" id="RU003684"/>
    </source>
</evidence>
<dbReference type="NCBIfam" id="TIGR01230">
    <property type="entry name" value="agmatinase"/>
    <property type="match status" value="1"/>
</dbReference>
<evidence type="ECO:0000256" key="4">
    <source>
        <dbReference type="PIRSR" id="PIRSR036979-1"/>
    </source>
</evidence>
<dbReference type="PANTHER" id="PTHR11358">
    <property type="entry name" value="ARGINASE/AGMATINASE"/>
    <property type="match status" value="1"/>
</dbReference>
<dbReference type="CDD" id="cd11593">
    <property type="entry name" value="Agmatinase-like_2"/>
    <property type="match status" value="1"/>
</dbReference>
<comment type="cofactor">
    <cofactor evidence="4">
        <name>Mn(2+)</name>
        <dbReference type="ChEBI" id="CHEBI:29035"/>
    </cofactor>
    <text evidence="4">Binds 2 manganese ions per subunit.</text>
</comment>
<keyword evidence="3 5" id="KW-0378">Hydrolase</keyword>
<evidence type="ECO:0000313" key="7">
    <source>
        <dbReference type="Proteomes" id="UP000032568"/>
    </source>
</evidence>
<dbReference type="PIRSF" id="PIRSF036979">
    <property type="entry name" value="Arginase"/>
    <property type="match status" value="1"/>
</dbReference>
<comment type="similarity">
    <text evidence="1">Belongs to the arginase family. Agmatinase subfamily.</text>
</comment>
<proteinExistence type="inferred from homology"/>
<dbReference type="InterPro" id="IPR006035">
    <property type="entry name" value="Ureohydrolase"/>
</dbReference>
<dbReference type="Gene3D" id="3.40.800.10">
    <property type="entry name" value="Ureohydrolase domain"/>
    <property type="match status" value="1"/>
</dbReference>
<feature type="binding site" evidence="4">
    <location>
        <position position="202"/>
    </location>
    <ligand>
        <name>Mn(2+)</name>
        <dbReference type="ChEBI" id="CHEBI:29035"/>
        <label>1</label>
    </ligand>
</feature>
<dbReference type="AlphaFoldDB" id="A0AAE9YQS5"/>
<reference evidence="6 7" key="1">
    <citation type="journal article" date="2015" name="Genome Announc.">
        <title>Draft Genome Sequences of Marine Isolates of Thalassomonas viridans and Thalassomonas actiniarum.</title>
        <authorList>
            <person name="Olonade I."/>
            <person name="van Zyl L.J."/>
            <person name="Trindade M."/>
        </authorList>
    </citation>
    <scope>NUCLEOTIDE SEQUENCE [LARGE SCALE GENOMIC DNA]</scope>
    <source>
        <strain evidence="6 7">A5K-106</strain>
    </source>
</reference>
<dbReference type="Proteomes" id="UP000032568">
    <property type="component" value="Chromosome"/>
</dbReference>
<dbReference type="EC" id="3.5.3.11" evidence="6"/>
<feature type="binding site" evidence="4">
    <location>
        <position position="204"/>
    </location>
    <ligand>
        <name>Mn(2+)</name>
        <dbReference type="ChEBI" id="CHEBI:29035"/>
        <label>1</label>
    </ligand>
</feature>
<dbReference type="GO" id="GO:0033389">
    <property type="term" value="P:putrescine biosynthetic process from arginine, via agmatine"/>
    <property type="evidence" value="ECO:0007669"/>
    <property type="project" value="TreeGrafter"/>
</dbReference>
<dbReference type="GO" id="GO:0046872">
    <property type="term" value="F:metal ion binding"/>
    <property type="evidence" value="ECO:0007669"/>
    <property type="project" value="UniProtKB-KW"/>
</dbReference>
<dbReference type="PROSITE" id="PS51409">
    <property type="entry name" value="ARGINASE_2"/>
    <property type="match status" value="1"/>
</dbReference>
<dbReference type="Pfam" id="PF00491">
    <property type="entry name" value="Arginase"/>
    <property type="match status" value="1"/>
</dbReference>
<protein>
    <submittedName>
        <fullName evidence="6">Agmatinase</fullName>
        <ecNumber evidence="6">3.5.3.11</ecNumber>
    </submittedName>
</protein>
<dbReference type="SUPFAM" id="SSF52768">
    <property type="entry name" value="Arginase/deacetylase"/>
    <property type="match status" value="1"/>
</dbReference>
<keyword evidence="4" id="KW-0464">Manganese</keyword>
<evidence type="ECO:0000256" key="2">
    <source>
        <dbReference type="ARBA" id="ARBA00022723"/>
    </source>
</evidence>
<feature type="binding site" evidence="4">
    <location>
        <position position="101"/>
    </location>
    <ligand>
        <name>Mn(2+)</name>
        <dbReference type="ChEBI" id="CHEBI:29035"/>
        <label>1</label>
    </ligand>
</feature>
<dbReference type="InterPro" id="IPR005925">
    <property type="entry name" value="Agmatinase-rel"/>
</dbReference>
<feature type="binding site" evidence="4">
    <location>
        <position position="126"/>
    </location>
    <ligand>
        <name>Mn(2+)</name>
        <dbReference type="ChEBI" id="CHEBI:29035"/>
        <label>2</label>
    </ligand>
</feature>
<dbReference type="EMBL" id="CP059735">
    <property type="protein sequence ID" value="WDD98568.1"/>
    <property type="molecule type" value="Genomic_DNA"/>
</dbReference>
<keyword evidence="7" id="KW-1185">Reference proteome</keyword>
<dbReference type="KEGG" id="tact:SG35_025500"/>
<keyword evidence="2 4" id="KW-0479">Metal-binding</keyword>
<dbReference type="GO" id="GO:0008783">
    <property type="term" value="F:agmatinase activity"/>
    <property type="evidence" value="ECO:0007669"/>
    <property type="project" value="UniProtKB-EC"/>
</dbReference>
<name>A0AAE9YQS5_9GAMM</name>
<dbReference type="PRINTS" id="PR00116">
    <property type="entry name" value="ARGINASE"/>
</dbReference>
<reference evidence="6 7" key="2">
    <citation type="journal article" date="2022" name="Mar. Drugs">
        <title>Bioassay-Guided Fractionation Leads to the Detection of Cholic Acid Generated by the Rare Thalassomonas sp.</title>
        <authorList>
            <person name="Pheiffer F."/>
            <person name="Schneider Y.K."/>
            <person name="Hansen E.H."/>
            <person name="Andersen J.H."/>
            <person name="Isaksson J."/>
            <person name="Busche T."/>
            <person name="R C."/>
            <person name="Kalinowski J."/>
            <person name="Zyl L.V."/>
            <person name="Trindade M."/>
        </authorList>
    </citation>
    <scope>NUCLEOTIDE SEQUENCE [LARGE SCALE GENOMIC DNA]</scope>
    <source>
        <strain evidence="6 7">A5K-106</strain>
    </source>
</reference>
<dbReference type="PANTHER" id="PTHR11358:SF26">
    <property type="entry name" value="GUANIDINO ACID HYDROLASE, MITOCHONDRIAL"/>
    <property type="match status" value="1"/>
</dbReference>
<organism evidence="6 7">
    <name type="scientific">Thalassomonas actiniarum</name>
    <dbReference type="NCBI Taxonomy" id="485447"/>
    <lineage>
        <taxon>Bacteria</taxon>
        <taxon>Pseudomonadati</taxon>
        <taxon>Pseudomonadota</taxon>
        <taxon>Gammaproteobacteria</taxon>
        <taxon>Alteromonadales</taxon>
        <taxon>Colwelliaceae</taxon>
        <taxon>Thalassomonas</taxon>
    </lineage>
</organism>
<dbReference type="PROSITE" id="PS01053">
    <property type="entry name" value="ARGINASE_1"/>
    <property type="match status" value="1"/>
</dbReference>
<feature type="binding site" evidence="4">
    <location>
        <position position="124"/>
    </location>
    <ligand>
        <name>Mn(2+)</name>
        <dbReference type="ChEBI" id="CHEBI:29035"/>
        <label>2</label>
    </ligand>
</feature>
<accession>A0AAE9YQS5</accession>
<evidence type="ECO:0000313" key="6">
    <source>
        <dbReference type="EMBL" id="WDD98568.1"/>
    </source>
</evidence>
<evidence type="ECO:0000256" key="3">
    <source>
        <dbReference type="ARBA" id="ARBA00022801"/>
    </source>
</evidence>
<gene>
    <name evidence="6" type="primary">speB</name>
    <name evidence="6" type="ORF">SG35_025500</name>
</gene>